<dbReference type="PANTHER" id="PTHR43095:SF5">
    <property type="entry name" value="XYLULOSE KINASE"/>
    <property type="match status" value="1"/>
</dbReference>
<evidence type="ECO:0000313" key="4">
    <source>
        <dbReference type="EMBL" id="MPN26509.1"/>
    </source>
</evidence>
<dbReference type="SUPFAM" id="SSF53067">
    <property type="entry name" value="Actin-like ATPase domain"/>
    <property type="match status" value="1"/>
</dbReference>
<sequence length="177" mass="19349">MPPGSGGLLFLPYLNGERTPHLNPNISGAFLGLNLGSDCARMSRAVMEGVTYALYQCLELCEGMGLHSDVLIASGGGARSSVWRQIQADVFGLPLKMARQEEQACLGGCICAAVGCGAYKNAAQACAGMVRYYDWLVEPNEANHRRYGQYYQLFKETYTSCADVLERVTKMGREEME</sequence>
<comment type="caution">
    <text evidence="4">The sequence shown here is derived from an EMBL/GenBank/DDBJ whole genome shotgun (WGS) entry which is preliminary data.</text>
</comment>
<dbReference type="Gene3D" id="3.30.420.40">
    <property type="match status" value="1"/>
</dbReference>
<dbReference type="InterPro" id="IPR043129">
    <property type="entry name" value="ATPase_NBD"/>
</dbReference>
<dbReference type="PANTHER" id="PTHR43095">
    <property type="entry name" value="SUGAR KINASE"/>
    <property type="match status" value="1"/>
</dbReference>
<keyword evidence="2 4" id="KW-0418">Kinase</keyword>
<evidence type="ECO:0000256" key="2">
    <source>
        <dbReference type="ARBA" id="ARBA00022777"/>
    </source>
</evidence>
<dbReference type="EMBL" id="VSSQ01076055">
    <property type="protein sequence ID" value="MPN26509.1"/>
    <property type="molecule type" value="Genomic_DNA"/>
</dbReference>
<accession>A0A645GKX4</accession>
<keyword evidence="1 4" id="KW-0808">Transferase</keyword>
<dbReference type="InterPro" id="IPR018485">
    <property type="entry name" value="FGGY_C"/>
</dbReference>
<reference evidence="4" key="1">
    <citation type="submission" date="2019-08" db="EMBL/GenBank/DDBJ databases">
        <authorList>
            <person name="Kucharzyk K."/>
            <person name="Murdoch R.W."/>
            <person name="Higgins S."/>
            <person name="Loffler F."/>
        </authorList>
    </citation>
    <scope>NUCLEOTIDE SEQUENCE</scope>
</reference>
<evidence type="ECO:0000256" key="1">
    <source>
        <dbReference type="ARBA" id="ARBA00022679"/>
    </source>
</evidence>
<protein>
    <submittedName>
        <fullName evidence="4">Xylulose kinase</fullName>
        <ecNumber evidence="4">2.7.1.17</ecNumber>
    </submittedName>
</protein>
<dbReference type="Pfam" id="PF02782">
    <property type="entry name" value="FGGY_C"/>
    <property type="match status" value="1"/>
</dbReference>
<organism evidence="4">
    <name type="scientific">bioreactor metagenome</name>
    <dbReference type="NCBI Taxonomy" id="1076179"/>
    <lineage>
        <taxon>unclassified sequences</taxon>
        <taxon>metagenomes</taxon>
        <taxon>ecological metagenomes</taxon>
    </lineage>
</organism>
<dbReference type="EC" id="2.7.1.17" evidence="4"/>
<evidence type="ECO:0000259" key="3">
    <source>
        <dbReference type="Pfam" id="PF02782"/>
    </source>
</evidence>
<dbReference type="GO" id="GO:0004856">
    <property type="term" value="F:D-xylulokinase activity"/>
    <property type="evidence" value="ECO:0007669"/>
    <property type="project" value="UniProtKB-EC"/>
</dbReference>
<dbReference type="InterPro" id="IPR050406">
    <property type="entry name" value="FGGY_Carb_Kinase"/>
</dbReference>
<name>A0A645GKX4_9ZZZZ</name>
<gene>
    <name evidence="4" type="primary">xylB_37</name>
    <name evidence="4" type="ORF">SDC9_173934</name>
</gene>
<proteinExistence type="predicted"/>
<dbReference type="AlphaFoldDB" id="A0A645GKX4"/>
<feature type="domain" description="Carbohydrate kinase FGGY C-terminal" evidence="3">
    <location>
        <begin position="5"/>
        <end position="115"/>
    </location>
</feature>